<accession>A0A556VBW9</accession>
<dbReference type="InterPro" id="IPR038770">
    <property type="entry name" value="Na+/solute_symporter_sf"/>
</dbReference>
<dbReference type="PANTHER" id="PTHR10361">
    <property type="entry name" value="SODIUM-BILE ACID COTRANSPORTER"/>
    <property type="match status" value="1"/>
</dbReference>
<feature type="transmembrane region" description="Helical" evidence="8">
    <location>
        <begin position="253"/>
        <end position="274"/>
    </location>
</feature>
<evidence type="ECO:0000313" key="12">
    <source>
        <dbReference type="Proteomes" id="UP000319801"/>
    </source>
</evidence>
<comment type="similarity">
    <text evidence="2">Belongs to the bile acid:sodium symporter (BASS) (TC 2.A.28) family.</text>
</comment>
<feature type="signal peptide" evidence="9">
    <location>
        <begin position="1"/>
        <end position="19"/>
    </location>
</feature>
<evidence type="ECO:0000256" key="8">
    <source>
        <dbReference type="SAM" id="Phobius"/>
    </source>
</evidence>
<evidence type="ECO:0000313" key="11">
    <source>
        <dbReference type="EMBL" id="TTJ07846.1"/>
    </source>
</evidence>
<dbReference type="InterPro" id="IPR004710">
    <property type="entry name" value="Bilac:Na_transpt"/>
</dbReference>
<evidence type="ECO:0000256" key="4">
    <source>
        <dbReference type="ARBA" id="ARBA00022692"/>
    </source>
</evidence>
<feature type="transmembrane region" description="Helical" evidence="8">
    <location>
        <begin position="226"/>
        <end position="247"/>
    </location>
</feature>
<evidence type="ECO:0000256" key="7">
    <source>
        <dbReference type="ARBA" id="ARBA00023136"/>
    </source>
</evidence>
<evidence type="ECO:0000256" key="9">
    <source>
        <dbReference type="SAM" id="SignalP"/>
    </source>
</evidence>
<sequence>MRSISALCLLLPLLSTALTLPLLSNPPPVNGTTGPPESFLHIGDGSSLEFEFPENTKGVMVISSQRRSWRQTVRVRSLEPDVLSILNVSDGGGGRTGPVNSYVISIRSGFPGTAPLLIQLLDLERSAEPVLIEERSDYSIRVAPGAEEDADVSVQLAHFSENPVLFALLPLIFINKCAFGCKVEVEVLRDLLHRPVPLLLGIVGQFLVMPLYAYAVSQLAALPKALALGLVITCSAPGGGGGYLYSLLLGGDVTLAICMTLVSTVFATAAMPLSSTLYGRMLGVHAALHVPFLKILGTLLFIAIPISLGVCVKLRLPSLTRVLLALIRPFSFLLIVGGVFMAYQMGASILADVRLCIVLVGVTVPVLGLLVGLGLARAAGLGVPQRRTVGIESAQSVSRVKDFSVQLVTLLADSSDWLSLFHQSGCSMEHKHTAGVSVPATPHHPNCTSAALLQHLLQARRGSAASRMLMSP</sequence>
<evidence type="ECO:0000256" key="6">
    <source>
        <dbReference type="ARBA" id="ARBA00022989"/>
    </source>
</evidence>
<feature type="domain" description="NTCP5/P3 N-terminal" evidence="10">
    <location>
        <begin position="38"/>
        <end position="144"/>
    </location>
</feature>
<evidence type="ECO:0000259" key="10">
    <source>
        <dbReference type="Pfam" id="PF24690"/>
    </source>
</evidence>
<keyword evidence="7 8" id="KW-0472">Membrane</keyword>
<dbReference type="Gene3D" id="1.20.1530.20">
    <property type="match status" value="1"/>
</dbReference>
<feature type="chain" id="PRO_5022195030" evidence="9">
    <location>
        <begin position="20"/>
        <end position="472"/>
    </location>
</feature>
<dbReference type="Pfam" id="PF24690">
    <property type="entry name" value="NTCP5_P3_N"/>
    <property type="match status" value="1"/>
</dbReference>
<evidence type="ECO:0000256" key="1">
    <source>
        <dbReference type="ARBA" id="ARBA00004141"/>
    </source>
</evidence>
<keyword evidence="4 8" id="KW-0812">Transmembrane</keyword>
<dbReference type="InterPro" id="IPR057103">
    <property type="entry name" value="NTCP5_P3_N"/>
</dbReference>
<feature type="transmembrane region" description="Helical" evidence="8">
    <location>
        <begin position="355"/>
        <end position="376"/>
    </location>
</feature>
<dbReference type="GO" id="GO:0016020">
    <property type="term" value="C:membrane"/>
    <property type="evidence" value="ECO:0007669"/>
    <property type="project" value="UniProtKB-SubCell"/>
</dbReference>
<dbReference type="OrthoDB" id="203097at2759"/>
<evidence type="ECO:0000256" key="3">
    <source>
        <dbReference type="ARBA" id="ARBA00022448"/>
    </source>
</evidence>
<comment type="caution">
    <text evidence="11">The sequence shown here is derived from an EMBL/GenBank/DDBJ whole genome shotgun (WGS) entry which is preliminary data.</text>
</comment>
<feature type="transmembrane region" description="Helical" evidence="8">
    <location>
        <begin position="295"/>
        <end position="316"/>
    </location>
</feature>
<evidence type="ECO:0000256" key="5">
    <source>
        <dbReference type="ARBA" id="ARBA00022847"/>
    </source>
</evidence>
<feature type="transmembrane region" description="Helical" evidence="8">
    <location>
        <begin position="322"/>
        <end position="343"/>
    </location>
</feature>
<comment type="subcellular location">
    <subcellularLocation>
        <location evidence="1">Membrane</location>
        <topology evidence="1">Multi-pass membrane protein</topology>
    </subcellularLocation>
</comment>
<gene>
    <name evidence="11" type="ORF">Baya_15545</name>
</gene>
<dbReference type="AlphaFoldDB" id="A0A556VBW9"/>
<reference evidence="11 12" key="1">
    <citation type="journal article" date="2019" name="Genome Biol. Evol.">
        <title>Whole-Genome Sequencing of the Giant Devil Catfish, Bagarius yarrelli.</title>
        <authorList>
            <person name="Jiang W."/>
            <person name="Lv Y."/>
            <person name="Cheng L."/>
            <person name="Yang K."/>
            <person name="Chao B."/>
            <person name="Wang X."/>
            <person name="Li Y."/>
            <person name="Pan X."/>
            <person name="You X."/>
            <person name="Zhang Y."/>
            <person name="Yang J."/>
            <person name="Li J."/>
            <person name="Zhang X."/>
            <person name="Liu S."/>
            <person name="Sun C."/>
            <person name="Yang J."/>
            <person name="Shi Q."/>
        </authorList>
    </citation>
    <scope>NUCLEOTIDE SEQUENCE [LARGE SCALE GENOMIC DNA]</scope>
    <source>
        <strain evidence="11">JWS20170419001</strain>
        <tissue evidence="11">Muscle</tissue>
    </source>
</reference>
<dbReference type="Pfam" id="PF01758">
    <property type="entry name" value="SBF"/>
    <property type="match status" value="1"/>
</dbReference>
<keyword evidence="3" id="KW-0813">Transport</keyword>
<dbReference type="PANTHER" id="PTHR10361:SF3">
    <property type="entry name" value="P3 PROTEIN"/>
    <property type="match status" value="1"/>
</dbReference>
<keyword evidence="9" id="KW-0732">Signal</keyword>
<organism evidence="11 12">
    <name type="scientific">Bagarius yarrelli</name>
    <name type="common">Goonch</name>
    <name type="synonym">Bagrus yarrelli</name>
    <dbReference type="NCBI Taxonomy" id="175774"/>
    <lineage>
        <taxon>Eukaryota</taxon>
        <taxon>Metazoa</taxon>
        <taxon>Chordata</taxon>
        <taxon>Craniata</taxon>
        <taxon>Vertebrata</taxon>
        <taxon>Euteleostomi</taxon>
        <taxon>Actinopterygii</taxon>
        <taxon>Neopterygii</taxon>
        <taxon>Teleostei</taxon>
        <taxon>Ostariophysi</taxon>
        <taxon>Siluriformes</taxon>
        <taxon>Sisoridae</taxon>
        <taxon>Sisorinae</taxon>
        <taxon>Bagarius</taxon>
    </lineage>
</organism>
<dbReference type="Proteomes" id="UP000319801">
    <property type="component" value="Unassembled WGS sequence"/>
</dbReference>
<name>A0A556VBW9_BAGYA</name>
<dbReference type="EMBL" id="VCAZ01000219">
    <property type="protein sequence ID" value="TTJ07846.1"/>
    <property type="molecule type" value="Genomic_DNA"/>
</dbReference>
<proteinExistence type="inferred from homology"/>
<feature type="transmembrane region" description="Helical" evidence="8">
    <location>
        <begin position="196"/>
        <end position="214"/>
    </location>
</feature>
<keyword evidence="12" id="KW-1185">Reference proteome</keyword>
<dbReference type="InterPro" id="IPR002657">
    <property type="entry name" value="BilAc:Na_symport/Acr3"/>
</dbReference>
<evidence type="ECO:0000256" key="2">
    <source>
        <dbReference type="ARBA" id="ARBA00006528"/>
    </source>
</evidence>
<keyword evidence="6 8" id="KW-1133">Transmembrane helix</keyword>
<keyword evidence="5" id="KW-0769">Symport</keyword>
<dbReference type="GO" id="GO:0008508">
    <property type="term" value="F:bile acid:sodium symporter activity"/>
    <property type="evidence" value="ECO:0007669"/>
    <property type="project" value="TreeGrafter"/>
</dbReference>
<protein>
    <submittedName>
        <fullName evidence="11">P3 protein</fullName>
    </submittedName>
</protein>